<dbReference type="SUPFAM" id="SSF48371">
    <property type="entry name" value="ARM repeat"/>
    <property type="match status" value="1"/>
</dbReference>
<dbReference type="InterPro" id="IPR016024">
    <property type="entry name" value="ARM-type_fold"/>
</dbReference>
<accession>A0AAV7Z027</accession>
<reference evidence="1" key="1">
    <citation type="submission" date="2022-08" db="EMBL/GenBank/DDBJ databases">
        <title>Novel sulphate-reducing endosymbionts in the free-living metamonad Anaeramoeba.</title>
        <authorList>
            <person name="Jerlstrom-Hultqvist J."/>
            <person name="Cepicka I."/>
            <person name="Gallot-Lavallee L."/>
            <person name="Salas-Leiva D."/>
            <person name="Curtis B.A."/>
            <person name="Zahonova K."/>
            <person name="Pipaliya S."/>
            <person name="Dacks J."/>
            <person name="Roger A.J."/>
        </authorList>
    </citation>
    <scope>NUCLEOTIDE SEQUENCE</scope>
    <source>
        <strain evidence="1">Busselton2</strain>
    </source>
</reference>
<dbReference type="Gene3D" id="1.25.10.10">
    <property type="entry name" value="Leucine-rich Repeat Variant"/>
    <property type="match status" value="1"/>
</dbReference>
<sequence>MLQTTIKTDLSSQQEGALHYKSAIQNTKFKNQELLYLVKSTYQLLMKGTNDPTVLVPILTGIQTLLDNEYKRILQLWKTIAIGLMPYFDHPKEEIRIIVTRTIQTTIGYYGTQASLQMCSRYFYSTNPAVRVGILKCFSPSLEYNMNDFPILSLLPKLAILIYDNNTSVQKEVLNSLALIYS</sequence>
<organism evidence="1 2">
    <name type="scientific">Anaeramoeba flamelloides</name>
    <dbReference type="NCBI Taxonomy" id="1746091"/>
    <lineage>
        <taxon>Eukaryota</taxon>
        <taxon>Metamonada</taxon>
        <taxon>Anaeramoebidae</taxon>
        <taxon>Anaeramoeba</taxon>
    </lineage>
</organism>
<evidence type="ECO:0000313" key="1">
    <source>
        <dbReference type="EMBL" id="KAJ3433532.1"/>
    </source>
</evidence>
<dbReference type="InterPro" id="IPR011989">
    <property type="entry name" value="ARM-like"/>
</dbReference>
<protein>
    <submittedName>
        <fullName evidence="1">Uncharacterized protein</fullName>
    </submittedName>
</protein>
<evidence type="ECO:0000313" key="2">
    <source>
        <dbReference type="Proteomes" id="UP001146793"/>
    </source>
</evidence>
<dbReference type="Proteomes" id="UP001146793">
    <property type="component" value="Unassembled WGS sequence"/>
</dbReference>
<name>A0AAV7Z027_9EUKA</name>
<comment type="caution">
    <text evidence="1">The sequence shown here is derived from an EMBL/GenBank/DDBJ whole genome shotgun (WGS) entry which is preliminary data.</text>
</comment>
<proteinExistence type="predicted"/>
<dbReference type="AlphaFoldDB" id="A0AAV7Z027"/>
<gene>
    <name evidence="1" type="ORF">M0812_22493</name>
</gene>
<dbReference type="EMBL" id="JANTQA010000047">
    <property type="protein sequence ID" value="KAJ3433532.1"/>
    <property type="molecule type" value="Genomic_DNA"/>
</dbReference>